<keyword evidence="3" id="KW-1185">Reference proteome</keyword>
<dbReference type="OrthoDB" id="1653819at2"/>
<dbReference type="EMBL" id="QGTD01000012">
    <property type="protein sequence ID" value="PWU67821.1"/>
    <property type="molecule type" value="Genomic_DNA"/>
</dbReference>
<dbReference type="Proteomes" id="UP000245624">
    <property type="component" value="Unassembled WGS sequence"/>
</dbReference>
<dbReference type="RefSeq" id="WP_109984868.1">
    <property type="nucleotide sequence ID" value="NZ_QGTD01000012.1"/>
</dbReference>
<feature type="transmembrane region" description="Helical" evidence="1">
    <location>
        <begin position="39"/>
        <end position="61"/>
    </location>
</feature>
<name>A0A317KWG4_9BACI</name>
<keyword evidence="1" id="KW-0472">Membrane</keyword>
<reference evidence="2 3" key="1">
    <citation type="submission" date="2018-05" db="EMBL/GenBank/DDBJ databases">
        <title>Genomic analysis of Gracilibacillus dipsosauri DD1 reveals novel features of a salt-tolerant amylase.</title>
        <authorList>
            <person name="Deutch C.E."/>
            <person name="Yang S."/>
        </authorList>
    </citation>
    <scope>NUCLEOTIDE SEQUENCE [LARGE SCALE GENOMIC DNA]</scope>
    <source>
        <strain evidence="2 3">DD1</strain>
    </source>
</reference>
<feature type="transmembrane region" description="Helical" evidence="1">
    <location>
        <begin position="6"/>
        <end position="27"/>
    </location>
</feature>
<evidence type="ECO:0000256" key="1">
    <source>
        <dbReference type="SAM" id="Phobius"/>
    </source>
</evidence>
<comment type="caution">
    <text evidence="2">The sequence shown here is derived from an EMBL/GenBank/DDBJ whole genome shotgun (WGS) entry which is preliminary data.</text>
</comment>
<protein>
    <submittedName>
        <fullName evidence="2">Spore cortex biosynthesis protein YabQ</fullName>
    </submittedName>
</protein>
<feature type="transmembrane region" description="Helical" evidence="1">
    <location>
        <begin position="67"/>
        <end position="87"/>
    </location>
</feature>
<dbReference type="AlphaFoldDB" id="A0A317KWG4"/>
<keyword evidence="1" id="KW-0812">Transmembrane</keyword>
<evidence type="ECO:0000313" key="2">
    <source>
        <dbReference type="EMBL" id="PWU67821.1"/>
    </source>
</evidence>
<dbReference type="Pfam" id="PF09578">
    <property type="entry name" value="Spore_YabQ"/>
    <property type="match status" value="1"/>
</dbReference>
<dbReference type="InterPro" id="IPR019074">
    <property type="entry name" value="YabQ"/>
</dbReference>
<keyword evidence="1" id="KW-1133">Transmembrane helix</keyword>
<organism evidence="2 3">
    <name type="scientific">Gracilibacillus dipsosauri</name>
    <dbReference type="NCBI Taxonomy" id="178340"/>
    <lineage>
        <taxon>Bacteria</taxon>
        <taxon>Bacillati</taxon>
        <taxon>Bacillota</taxon>
        <taxon>Bacilli</taxon>
        <taxon>Bacillales</taxon>
        <taxon>Bacillaceae</taxon>
        <taxon>Gracilibacillus</taxon>
    </lineage>
</organism>
<proteinExistence type="predicted"/>
<evidence type="ECO:0000313" key="3">
    <source>
        <dbReference type="Proteomes" id="UP000245624"/>
    </source>
</evidence>
<gene>
    <name evidence="2" type="primary">yabQ</name>
    <name evidence="2" type="ORF">DLJ74_13505</name>
</gene>
<feature type="transmembrane region" description="Helical" evidence="1">
    <location>
        <begin position="142"/>
        <end position="161"/>
    </location>
</feature>
<feature type="transmembrane region" description="Helical" evidence="1">
    <location>
        <begin position="108"/>
        <end position="136"/>
    </location>
</feature>
<dbReference type="NCBIfam" id="TIGR02893">
    <property type="entry name" value="spore_yabQ"/>
    <property type="match status" value="1"/>
</dbReference>
<accession>A0A317KWG4</accession>
<sequence length="187" mass="22976">MTLNTQFLTMFTMVAMGVYIGAAYYTFKRIEKWWADGIIRRYLLEFLFWIVQAFVFFYVLYQVNEGILRFYIFLAVFCGYAMFKALLEQAYSKGLELAIRIISHILRMVYAIIHWVLIKPITLLFTFIVVCLSWLYQLFFRLFSFIFRILFYPFILLWNYVKRFMPKMEKNYLYQFFRLFSKIKKKK</sequence>